<protein>
    <submittedName>
        <fullName evidence="1">Uncharacterized protein</fullName>
    </submittedName>
</protein>
<evidence type="ECO:0000313" key="1">
    <source>
        <dbReference type="EMBL" id="QJW84330.1"/>
    </source>
</evidence>
<gene>
    <name evidence="1" type="ORF">HK414_12660</name>
</gene>
<sequence>MLPGKGTGLGVAVGMSGFAPRTTMLPSGYAAIRPSVDLGVTWRHAPEGQNQIDVTAWKRMQHDEDAYTLVQMREPVYGARVEMTLTKSRKAGFSVERGFIGMQLESGAKISVKRKDGRPMVYYRTAF</sequence>
<evidence type="ECO:0000313" key="2">
    <source>
        <dbReference type="Proteomes" id="UP000500826"/>
    </source>
</evidence>
<reference evidence="1 2" key="1">
    <citation type="submission" date="2020-05" db="EMBL/GenBank/DDBJ databases">
        <title>Ramlibacter rhizophilus sp. nov., isolated from rhizosphere soil of national flower Mugunghwa from South Korea.</title>
        <authorList>
            <person name="Zheng-Fei Y."/>
            <person name="Huan T."/>
        </authorList>
    </citation>
    <scope>NUCLEOTIDE SEQUENCE [LARGE SCALE GENOMIC DNA]</scope>
    <source>
        <strain evidence="1 2">H242</strain>
    </source>
</reference>
<accession>A0ABX6P2J2</accession>
<dbReference type="Proteomes" id="UP000500826">
    <property type="component" value="Chromosome"/>
</dbReference>
<keyword evidence="2" id="KW-1185">Reference proteome</keyword>
<dbReference type="EMBL" id="CP053418">
    <property type="protein sequence ID" value="QJW84330.1"/>
    <property type="molecule type" value="Genomic_DNA"/>
</dbReference>
<name>A0ABX6P2J2_9BURK</name>
<proteinExistence type="predicted"/>
<reference evidence="1 2" key="2">
    <citation type="submission" date="2020-05" db="EMBL/GenBank/DDBJ databases">
        <authorList>
            <person name="Khan S.A."/>
            <person name="Jeon C.O."/>
            <person name="Chun B.H."/>
        </authorList>
    </citation>
    <scope>NUCLEOTIDE SEQUENCE [LARGE SCALE GENOMIC DNA]</scope>
    <source>
        <strain evidence="1 2">H242</strain>
    </source>
</reference>
<organism evidence="1 2">
    <name type="scientific">Ramlibacter terrae</name>
    <dbReference type="NCBI Taxonomy" id="2732511"/>
    <lineage>
        <taxon>Bacteria</taxon>
        <taxon>Pseudomonadati</taxon>
        <taxon>Pseudomonadota</taxon>
        <taxon>Betaproteobacteria</taxon>
        <taxon>Burkholderiales</taxon>
        <taxon>Comamonadaceae</taxon>
        <taxon>Ramlibacter</taxon>
    </lineage>
</organism>